<evidence type="ECO:0000313" key="3">
    <source>
        <dbReference type="Proteomes" id="UP001153269"/>
    </source>
</evidence>
<dbReference type="AlphaFoldDB" id="A0A9N7UWQ9"/>
<feature type="compositionally biased region" description="Low complexity" evidence="1">
    <location>
        <begin position="50"/>
        <end position="61"/>
    </location>
</feature>
<evidence type="ECO:0000256" key="1">
    <source>
        <dbReference type="SAM" id="MobiDB-lite"/>
    </source>
</evidence>
<feature type="region of interest" description="Disordered" evidence="1">
    <location>
        <begin position="40"/>
        <end position="71"/>
    </location>
</feature>
<evidence type="ECO:0000313" key="2">
    <source>
        <dbReference type="EMBL" id="CAB1438333.1"/>
    </source>
</evidence>
<comment type="caution">
    <text evidence="2">The sequence shown here is derived from an EMBL/GenBank/DDBJ whole genome shotgun (WGS) entry which is preliminary data.</text>
</comment>
<sequence length="103" mass="11819">MPHISNDPLPRGLCSSPSSQRWSAPGGHCIPCHKSTFLHNRATEDGPQHSGSPRVSTSSPSLDFRPPPFSSRKHPHWWGRYFAQAWQRYQRDLELLVLPPRRR</sequence>
<protein>
    <submittedName>
        <fullName evidence="2">Uncharacterized protein</fullName>
    </submittedName>
</protein>
<organism evidence="2 3">
    <name type="scientific">Pleuronectes platessa</name>
    <name type="common">European plaice</name>
    <dbReference type="NCBI Taxonomy" id="8262"/>
    <lineage>
        <taxon>Eukaryota</taxon>
        <taxon>Metazoa</taxon>
        <taxon>Chordata</taxon>
        <taxon>Craniata</taxon>
        <taxon>Vertebrata</taxon>
        <taxon>Euteleostomi</taxon>
        <taxon>Actinopterygii</taxon>
        <taxon>Neopterygii</taxon>
        <taxon>Teleostei</taxon>
        <taxon>Neoteleostei</taxon>
        <taxon>Acanthomorphata</taxon>
        <taxon>Carangaria</taxon>
        <taxon>Pleuronectiformes</taxon>
        <taxon>Pleuronectoidei</taxon>
        <taxon>Pleuronectidae</taxon>
        <taxon>Pleuronectes</taxon>
    </lineage>
</organism>
<reference evidence="2" key="1">
    <citation type="submission" date="2020-03" db="EMBL/GenBank/DDBJ databases">
        <authorList>
            <person name="Weist P."/>
        </authorList>
    </citation>
    <scope>NUCLEOTIDE SEQUENCE</scope>
</reference>
<accession>A0A9N7UWQ9</accession>
<dbReference type="EMBL" id="CADEAL010002139">
    <property type="protein sequence ID" value="CAB1438333.1"/>
    <property type="molecule type" value="Genomic_DNA"/>
</dbReference>
<name>A0A9N7UWQ9_PLEPL</name>
<feature type="region of interest" description="Disordered" evidence="1">
    <location>
        <begin position="1"/>
        <end position="25"/>
    </location>
</feature>
<gene>
    <name evidence="2" type="ORF">PLEPLA_LOCUS26276</name>
</gene>
<proteinExistence type="predicted"/>
<keyword evidence="3" id="KW-1185">Reference proteome</keyword>
<dbReference type="Proteomes" id="UP001153269">
    <property type="component" value="Unassembled WGS sequence"/>
</dbReference>